<protein>
    <submittedName>
        <fullName evidence="1">Uncharacterized protein</fullName>
    </submittedName>
</protein>
<gene>
    <name evidence="1" type="ORF">AZ78_2915</name>
</gene>
<proteinExistence type="predicted"/>
<reference evidence="1 2" key="1">
    <citation type="journal article" date="2014" name="Genome Announc.">
        <title>Draft Genome Sequence of Lysobacter capsici AZ78, a Bacterium Antagonistic to Plant-Pathogenic Oomycetes.</title>
        <authorList>
            <person name="Puopolo G."/>
            <person name="Sonego P."/>
            <person name="Engelen K."/>
            <person name="Pertot I."/>
        </authorList>
    </citation>
    <scope>NUCLEOTIDE SEQUENCE [LARGE SCALE GENOMIC DNA]</scope>
    <source>
        <strain evidence="1 2">AZ78</strain>
    </source>
</reference>
<name>A0A108UA48_9GAMM</name>
<accession>A0A108UA48</accession>
<sequence length="82" mass="8324">MSLSSCDAGAARGGARRCGWGGLQVVALRLGRFPMRELPRAGICFGRRLRSRHAACAAGAGSRSRLASLLQGAVVAAVATGA</sequence>
<organism evidence="1 2">
    <name type="scientific">Lysobacter capsici AZ78</name>
    <dbReference type="NCBI Taxonomy" id="1444315"/>
    <lineage>
        <taxon>Bacteria</taxon>
        <taxon>Pseudomonadati</taxon>
        <taxon>Pseudomonadota</taxon>
        <taxon>Gammaproteobacteria</taxon>
        <taxon>Lysobacterales</taxon>
        <taxon>Lysobacteraceae</taxon>
        <taxon>Lysobacter</taxon>
    </lineage>
</organism>
<keyword evidence="2" id="KW-1185">Reference proteome</keyword>
<dbReference type="Proteomes" id="UP000023435">
    <property type="component" value="Unassembled WGS sequence"/>
</dbReference>
<comment type="caution">
    <text evidence="1">The sequence shown here is derived from an EMBL/GenBank/DDBJ whole genome shotgun (WGS) entry which is preliminary data.</text>
</comment>
<evidence type="ECO:0000313" key="1">
    <source>
        <dbReference type="EMBL" id="KWS05364.1"/>
    </source>
</evidence>
<evidence type="ECO:0000313" key="2">
    <source>
        <dbReference type="Proteomes" id="UP000023435"/>
    </source>
</evidence>
<dbReference type="AlphaFoldDB" id="A0A108UA48"/>
<dbReference type="EMBL" id="JAJA02000001">
    <property type="protein sequence ID" value="KWS05364.1"/>
    <property type="molecule type" value="Genomic_DNA"/>
</dbReference>